<dbReference type="PANTHER" id="PTHR11705:SF143">
    <property type="entry name" value="SLL0236 PROTEIN"/>
    <property type="match status" value="1"/>
</dbReference>
<gene>
    <name evidence="10" type="ORF">DYB37_006786</name>
</gene>
<evidence type="ECO:0000313" key="11">
    <source>
        <dbReference type="Proteomes" id="UP000285430"/>
    </source>
</evidence>
<dbReference type="EMBL" id="QUTH01002760">
    <property type="protein sequence ID" value="RHZ24084.1"/>
    <property type="molecule type" value="Genomic_DNA"/>
</dbReference>
<evidence type="ECO:0000259" key="9">
    <source>
        <dbReference type="PROSITE" id="PS52035"/>
    </source>
</evidence>
<evidence type="ECO:0000256" key="2">
    <source>
        <dbReference type="ARBA" id="ARBA00005988"/>
    </source>
</evidence>
<keyword evidence="5" id="KW-0862">Zinc</keyword>
<organism evidence="10 11">
    <name type="scientific">Aphanomyces astaci</name>
    <name type="common">Crayfish plague agent</name>
    <dbReference type="NCBI Taxonomy" id="112090"/>
    <lineage>
        <taxon>Eukaryota</taxon>
        <taxon>Sar</taxon>
        <taxon>Stramenopiles</taxon>
        <taxon>Oomycota</taxon>
        <taxon>Saprolegniomycetes</taxon>
        <taxon>Saprolegniales</taxon>
        <taxon>Verrucalvaceae</taxon>
        <taxon>Aphanomyces</taxon>
    </lineage>
</organism>
<evidence type="ECO:0000256" key="8">
    <source>
        <dbReference type="SAM" id="MobiDB-lite"/>
    </source>
</evidence>
<evidence type="ECO:0000256" key="6">
    <source>
        <dbReference type="ARBA" id="ARBA00023049"/>
    </source>
</evidence>
<dbReference type="GO" id="GO:0006508">
    <property type="term" value="P:proteolysis"/>
    <property type="evidence" value="ECO:0007669"/>
    <property type="project" value="UniProtKB-KW"/>
</dbReference>
<protein>
    <recommendedName>
        <fullName evidence="9">Peptidase M14 domain-containing protein</fullName>
    </recommendedName>
</protein>
<dbReference type="SUPFAM" id="SSF53187">
    <property type="entry name" value="Zn-dependent exopeptidases"/>
    <property type="match status" value="1"/>
</dbReference>
<dbReference type="Proteomes" id="UP000285430">
    <property type="component" value="Unassembled WGS sequence"/>
</dbReference>
<dbReference type="PROSITE" id="PS52035">
    <property type="entry name" value="PEPTIDASE_M14"/>
    <property type="match status" value="1"/>
</dbReference>
<dbReference type="PANTHER" id="PTHR11705">
    <property type="entry name" value="PROTEASE FAMILY M14 CARBOXYPEPTIDASE A,B"/>
    <property type="match status" value="1"/>
</dbReference>
<evidence type="ECO:0000256" key="5">
    <source>
        <dbReference type="ARBA" id="ARBA00022833"/>
    </source>
</evidence>
<name>A0A418F599_APHAT</name>
<keyword evidence="6" id="KW-0482">Metalloprotease</keyword>
<dbReference type="SMART" id="SM00631">
    <property type="entry name" value="Zn_pept"/>
    <property type="match status" value="1"/>
</dbReference>
<keyword evidence="3" id="KW-0645">Protease</keyword>
<dbReference type="InterPro" id="IPR000834">
    <property type="entry name" value="Peptidase_M14"/>
</dbReference>
<sequence length="243" mass="27108">MGGVAKTKSLYFQSLLHAREWVAGSSNLYALSAILDDIENKKHTVVNSYNLYFVPIVNIDGYDISWNSKRLQRKKANEVDLNHNWPARFDHPKEDKVSSSPRFPGEGALSEPETTGIDEWLKKKNSELAGCVDVHSYAGKILYPNGDTKQLIGNNDDDKFEVLGGNVAKAASRKYSGQTAGSFGVAIGAFDDYIYRTYKKPVLTIELAGYRFVAPPWTIRVRGAEIHRALTRFADEVEAFEGN</sequence>
<dbReference type="AlphaFoldDB" id="A0A418F599"/>
<evidence type="ECO:0000313" key="10">
    <source>
        <dbReference type="EMBL" id="RHZ24084.1"/>
    </source>
</evidence>
<dbReference type="GO" id="GO:0005615">
    <property type="term" value="C:extracellular space"/>
    <property type="evidence" value="ECO:0007669"/>
    <property type="project" value="TreeGrafter"/>
</dbReference>
<comment type="similarity">
    <text evidence="2 7">Belongs to the peptidase M14 family.</text>
</comment>
<evidence type="ECO:0000256" key="1">
    <source>
        <dbReference type="ARBA" id="ARBA00001947"/>
    </source>
</evidence>
<accession>A0A418F599</accession>
<comment type="caution">
    <text evidence="10">The sequence shown here is derived from an EMBL/GenBank/DDBJ whole genome shotgun (WGS) entry which is preliminary data.</text>
</comment>
<dbReference type="Gene3D" id="3.40.630.10">
    <property type="entry name" value="Zn peptidases"/>
    <property type="match status" value="1"/>
</dbReference>
<feature type="region of interest" description="Disordered" evidence="8">
    <location>
        <begin position="85"/>
        <end position="112"/>
    </location>
</feature>
<feature type="domain" description="Peptidase M14" evidence="9">
    <location>
        <begin position="1"/>
        <end position="237"/>
    </location>
</feature>
<dbReference type="GO" id="GO:0008270">
    <property type="term" value="F:zinc ion binding"/>
    <property type="evidence" value="ECO:0007669"/>
    <property type="project" value="InterPro"/>
</dbReference>
<evidence type="ECO:0000256" key="7">
    <source>
        <dbReference type="PROSITE-ProRule" id="PRU01379"/>
    </source>
</evidence>
<reference evidence="10 11" key="1">
    <citation type="submission" date="2018-08" db="EMBL/GenBank/DDBJ databases">
        <title>Aphanomyces genome sequencing and annotation.</title>
        <authorList>
            <person name="Minardi D."/>
            <person name="Oidtmann B."/>
            <person name="Van Der Giezen M."/>
            <person name="Studholme D.J."/>
        </authorList>
    </citation>
    <scope>NUCLEOTIDE SEQUENCE [LARGE SCALE GENOMIC DNA]</scope>
    <source>
        <strain evidence="10 11">Da</strain>
    </source>
</reference>
<keyword evidence="4" id="KW-0378">Hydrolase</keyword>
<proteinExistence type="inferred from homology"/>
<comment type="cofactor">
    <cofactor evidence="1">
        <name>Zn(2+)</name>
        <dbReference type="ChEBI" id="CHEBI:29105"/>
    </cofactor>
</comment>
<feature type="compositionally biased region" description="Basic and acidic residues" evidence="8">
    <location>
        <begin position="88"/>
        <end position="97"/>
    </location>
</feature>
<dbReference type="GO" id="GO:0004181">
    <property type="term" value="F:metallocarboxypeptidase activity"/>
    <property type="evidence" value="ECO:0007669"/>
    <property type="project" value="InterPro"/>
</dbReference>
<evidence type="ECO:0000256" key="3">
    <source>
        <dbReference type="ARBA" id="ARBA00022670"/>
    </source>
</evidence>
<feature type="active site" description="Proton donor/acceptor" evidence="7">
    <location>
        <position position="206"/>
    </location>
</feature>
<evidence type="ECO:0000256" key="4">
    <source>
        <dbReference type="ARBA" id="ARBA00022801"/>
    </source>
</evidence>
<dbReference type="Pfam" id="PF00246">
    <property type="entry name" value="Peptidase_M14"/>
    <property type="match status" value="1"/>
</dbReference>